<keyword evidence="2" id="KW-0472">Membrane</keyword>
<feature type="region of interest" description="Disordered" evidence="1">
    <location>
        <begin position="29"/>
        <end position="159"/>
    </location>
</feature>
<keyword evidence="2" id="KW-1133">Transmembrane helix</keyword>
<feature type="compositionally biased region" description="Acidic residues" evidence="1">
    <location>
        <begin position="104"/>
        <end position="118"/>
    </location>
</feature>
<dbReference type="KEGG" id="pbor:BSF38_04281"/>
<feature type="compositionally biased region" description="Basic residues" evidence="1">
    <location>
        <begin position="143"/>
        <end position="154"/>
    </location>
</feature>
<feature type="compositionally biased region" description="Low complexity" evidence="1">
    <location>
        <begin position="72"/>
        <end position="84"/>
    </location>
</feature>
<evidence type="ECO:0000313" key="3">
    <source>
        <dbReference type="EMBL" id="APW62729.1"/>
    </source>
</evidence>
<keyword evidence="2" id="KW-0812">Transmembrane</keyword>
<keyword evidence="4" id="KW-1185">Reference proteome</keyword>
<sequence length="490" mass="52289">MRRFSLGSSTDRKIVVLEVVGARMSVVRMKPDGTTTRQEKELPSESEARAASETVAHELLARGYVEHDAKRTAPAPTSVSAKAAVPPPKPSRPAPKPAPPVREFDDEPPSSLFDDLEPASEPVAPLARLAPLPDSSSANGEPKKKKTGKKKKKKSAGESDGLDKRVLAGVGGVALLLVCGLGYIAYDVFLKPASIIGKWGGSMVEHEISRSLTHTGYDLVLDAKKNASMTINGESTTTGTYSVKGNRLKLILKDEDGETNDREFKIKLGASTLDLMDPQSGKLIVQLIRLTGAPAAGGKAKADAKAAAELVDKDAGKSDPAADLKIASVELSAKDGAFRLRHPQGWETDTGARPDNTYSYIILTKDPAKIQIYADIQGSLMSGSDSAGQFEEGSELAPVHRAHEMYKKVAAGELSEYQEGKPDVFKGSGLGEGRISLFKASGGLFGSNLKGYHVTLLTKDRRLSVLAYGPEKDFEKLKPAYLAVCRSLGH</sequence>
<feature type="compositionally biased region" description="Low complexity" evidence="1">
    <location>
        <begin position="124"/>
        <end position="138"/>
    </location>
</feature>
<accession>A0A1U7CV11</accession>
<evidence type="ECO:0000256" key="2">
    <source>
        <dbReference type="SAM" id="Phobius"/>
    </source>
</evidence>
<dbReference type="AlphaFoldDB" id="A0A1U7CV11"/>
<reference evidence="4" key="1">
    <citation type="submission" date="2016-12" db="EMBL/GenBank/DDBJ databases">
        <title>Comparative genomics of four Isosphaeraceae planctomycetes: a common pool of plasmids and glycoside hydrolase genes.</title>
        <authorList>
            <person name="Ivanova A."/>
        </authorList>
    </citation>
    <scope>NUCLEOTIDE SEQUENCE [LARGE SCALE GENOMIC DNA]</scope>
    <source>
        <strain evidence="4">PX4</strain>
    </source>
</reference>
<feature type="compositionally biased region" description="Basic and acidic residues" evidence="1">
    <location>
        <begin position="37"/>
        <end position="71"/>
    </location>
</feature>
<dbReference type="EMBL" id="CP019082">
    <property type="protein sequence ID" value="APW62729.1"/>
    <property type="molecule type" value="Genomic_DNA"/>
</dbReference>
<feature type="compositionally biased region" description="Pro residues" evidence="1">
    <location>
        <begin position="85"/>
        <end position="100"/>
    </location>
</feature>
<dbReference type="Proteomes" id="UP000186309">
    <property type="component" value="Chromosome"/>
</dbReference>
<evidence type="ECO:0000256" key="1">
    <source>
        <dbReference type="SAM" id="MobiDB-lite"/>
    </source>
</evidence>
<dbReference type="OrthoDB" id="288036at2"/>
<proteinExistence type="predicted"/>
<gene>
    <name evidence="3" type="ORF">BSF38_04281</name>
</gene>
<organism evidence="3 4">
    <name type="scientific">Paludisphaera borealis</name>
    <dbReference type="NCBI Taxonomy" id="1387353"/>
    <lineage>
        <taxon>Bacteria</taxon>
        <taxon>Pseudomonadati</taxon>
        <taxon>Planctomycetota</taxon>
        <taxon>Planctomycetia</taxon>
        <taxon>Isosphaerales</taxon>
        <taxon>Isosphaeraceae</taxon>
        <taxon>Paludisphaera</taxon>
    </lineage>
</organism>
<protein>
    <submittedName>
        <fullName evidence="3">Uncharacterized protein</fullName>
    </submittedName>
</protein>
<feature type="transmembrane region" description="Helical" evidence="2">
    <location>
        <begin position="166"/>
        <end position="186"/>
    </location>
</feature>
<name>A0A1U7CV11_9BACT</name>
<dbReference type="RefSeq" id="WP_076349032.1">
    <property type="nucleotide sequence ID" value="NZ_CP019082.1"/>
</dbReference>
<evidence type="ECO:0000313" key="4">
    <source>
        <dbReference type="Proteomes" id="UP000186309"/>
    </source>
</evidence>